<name>A0A6M4WJ86_9ACTN</name>
<accession>A0A6M4WJ86</accession>
<dbReference type="InterPro" id="IPR001789">
    <property type="entry name" value="Sig_transdc_resp-reg_receiver"/>
</dbReference>
<dbReference type="Gene3D" id="2.40.50.1020">
    <property type="entry name" value="LytTr DNA-binding domain"/>
    <property type="match status" value="1"/>
</dbReference>
<dbReference type="PROSITE" id="PS50110">
    <property type="entry name" value="RESPONSE_REGULATORY"/>
    <property type="match status" value="1"/>
</dbReference>
<protein>
    <submittedName>
        <fullName evidence="4">Response regulator</fullName>
    </submittedName>
</protein>
<dbReference type="GO" id="GO:0003677">
    <property type="term" value="F:DNA binding"/>
    <property type="evidence" value="ECO:0007669"/>
    <property type="project" value="InterPro"/>
</dbReference>
<keyword evidence="1" id="KW-0597">Phosphoprotein</keyword>
<dbReference type="InterPro" id="IPR011006">
    <property type="entry name" value="CheY-like_superfamily"/>
</dbReference>
<organism evidence="4 5">
    <name type="scientific">Streptomyces asoensis</name>
    <dbReference type="NCBI Taxonomy" id="249586"/>
    <lineage>
        <taxon>Bacteria</taxon>
        <taxon>Bacillati</taxon>
        <taxon>Actinomycetota</taxon>
        <taxon>Actinomycetes</taxon>
        <taxon>Kitasatosporales</taxon>
        <taxon>Streptomycetaceae</taxon>
        <taxon>Streptomyces</taxon>
    </lineage>
</organism>
<evidence type="ECO:0000313" key="4">
    <source>
        <dbReference type="EMBL" id="QJT00239.1"/>
    </source>
</evidence>
<feature type="domain" description="HTH LytTR-type" evidence="3">
    <location>
        <begin position="150"/>
        <end position="252"/>
    </location>
</feature>
<dbReference type="Pfam" id="PF04397">
    <property type="entry name" value="LytTR"/>
    <property type="match status" value="1"/>
</dbReference>
<dbReference type="FunFam" id="2.40.50.1020:FF:000008">
    <property type="entry name" value="LytR family transcriptional regulator"/>
    <property type="match status" value="1"/>
</dbReference>
<dbReference type="InterPro" id="IPR007492">
    <property type="entry name" value="LytTR_DNA-bd_dom"/>
</dbReference>
<dbReference type="PROSITE" id="PS50930">
    <property type="entry name" value="HTH_LYTTR"/>
    <property type="match status" value="1"/>
</dbReference>
<dbReference type="Proteomes" id="UP000502665">
    <property type="component" value="Chromosome"/>
</dbReference>
<evidence type="ECO:0000313" key="5">
    <source>
        <dbReference type="Proteomes" id="UP000502665"/>
    </source>
</evidence>
<sequence>MLRALAVDDERPSLEELLYLLTADPRIGTVEGAGDATEALRRINRALESGPDGPEAIDVVFLDIQMPGLDGLDLARLLTGFARPPLVVFVTAHEDFAVQAFDLKAVDYVLKPVRKERLAEAVRRAVELRAAERRGAAPRIPVHEPDPDHIPVELGGVTRFVTVDDITHVEARGDYARLHTERGSHLVRIPLSTLEERWRARGFVRIHRRHLVALRHIGELRLDAGTVSVLVGGEELQVSRRHARELRDLLMRRP</sequence>
<gene>
    <name evidence="4" type="ORF">G9272_08045</name>
</gene>
<reference evidence="4" key="1">
    <citation type="submission" date="2020-03" db="EMBL/GenBank/DDBJ databases">
        <title>Molecular networking-based the target discovery of potent antiproliferative macrolactams: 5/6/7/16 polycyclic ansamycins and glycosylated trienomycin from Streptomyces cacaoi subsp. asoensis.</title>
        <authorList>
            <person name="Liu L.-L."/>
        </authorList>
    </citation>
    <scope>NUCLEOTIDE SEQUENCE [LARGE SCALE GENOMIC DNA]</scope>
    <source>
        <strain evidence="4">H2S5</strain>
    </source>
</reference>
<proteinExistence type="predicted"/>
<evidence type="ECO:0000256" key="1">
    <source>
        <dbReference type="PROSITE-ProRule" id="PRU00169"/>
    </source>
</evidence>
<dbReference type="SMART" id="SM00850">
    <property type="entry name" value="LytTR"/>
    <property type="match status" value="1"/>
</dbReference>
<dbReference type="AlphaFoldDB" id="A0A6M4WJ86"/>
<dbReference type="RefSeq" id="WP_171395889.1">
    <property type="nucleotide sequence ID" value="NZ_CP049838.1"/>
</dbReference>
<dbReference type="PANTHER" id="PTHR37299:SF1">
    <property type="entry name" value="STAGE 0 SPORULATION PROTEIN A HOMOLOG"/>
    <property type="match status" value="1"/>
</dbReference>
<evidence type="ECO:0000259" key="2">
    <source>
        <dbReference type="PROSITE" id="PS50110"/>
    </source>
</evidence>
<keyword evidence="5" id="KW-1185">Reference proteome</keyword>
<dbReference type="Gene3D" id="3.40.50.2300">
    <property type="match status" value="1"/>
</dbReference>
<dbReference type="Pfam" id="PF00072">
    <property type="entry name" value="Response_reg"/>
    <property type="match status" value="1"/>
</dbReference>
<dbReference type="SMART" id="SM00448">
    <property type="entry name" value="REC"/>
    <property type="match status" value="1"/>
</dbReference>
<feature type="domain" description="Response regulatory" evidence="2">
    <location>
        <begin position="3"/>
        <end position="126"/>
    </location>
</feature>
<evidence type="ECO:0000259" key="3">
    <source>
        <dbReference type="PROSITE" id="PS50930"/>
    </source>
</evidence>
<dbReference type="InterPro" id="IPR046947">
    <property type="entry name" value="LytR-like"/>
</dbReference>
<dbReference type="EMBL" id="CP049838">
    <property type="protein sequence ID" value="QJT00239.1"/>
    <property type="molecule type" value="Genomic_DNA"/>
</dbReference>
<dbReference type="GO" id="GO:0000156">
    <property type="term" value="F:phosphorelay response regulator activity"/>
    <property type="evidence" value="ECO:0007669"/>
    <property type="project" value="InterPro"/>
</dbReference>
<dbReference type="PANTHER" id="PTHR37299">
    <property type="entry name" value="TRANSCRIPTIONAL REGULATOR-RELATED"/>
    <property type="match status" value="1"/>
</dbReference>
<dbReference type="SUPFAM" id="SSF52172">
    <property type="entry name" value="CheY-like"/>
    <property type="match status" value="1"/>
</dbReference>
<feature type="modified residue" description="4-aspartylphosphate" evidence="1">
    <location>
        <position position="63"/>
    </location>
</feature>